<dbReference type="EMBL" id="BMMZ01000006">
    <property type="protein sequence ID" value="GGL66834.1"/>
    <property type="molecule type" value="Genomic_DNA"/>
</dbReference>
<proteinExistence type="predicted"/>
<reference evidence="2" key="2">
    <citation type="submission" date="2020-09" db="EMBL/GenBank/DDBJ databases">
        <authorList>
            <person name="Sun Q."/>
            <person name="Zhou Y."/>
        </authorList>
    </citation>
    <scope>NUCLEOTIDE SEQUENCE</scope>
    <source>
        <strain evidence="2">CGMCC 4.7306</strain>
    </source>
</reference>
<dbReference type="CDD" id="cd06587">
    <property type="entry name" value="VOC"/>
    <property type="match status" value="1"/>
</dbReference>
<feature type="domain" description="Glyoxalase-like" evidence="1">
    <location>
        <begin position="114"/>
        <end position="199"/>
    </location>
</feature>
<dbReference type="AlphaFoldDB" id="A0A917SA11"/>
<evidence type="ECO:0000313" key="2">
    <source>
        <dbReference type="EMBL" id="GGL66834.1"/>
    </source>
</evidence>
<dbReference type="Pfam" id="PF18029">
    <property type="entry name" value="Glyoxalase_6"/>
    <property type="match status" value="2"/>
</dbReference>
<accession>A0A917SA11</accession>
<dbReference type="RefSeq" id="WP_229670068.1">
    <property type="nucleotide sequence ID" value="NZ_BMMZ01000006.1"/>
</dbReference>
<dbReference type="SUPFAM" id="SSF54593">
    <property type="entry name" value="Glyoxalase/Bleomycin resistance protein/Dihydroxybiphenyl dioxygenase"/>
    <property type="match status" value="1"/>
</dbReference>
<feature type="domain" description="Glyoxalase-like" evidence="1">
    <location>
        <begin position="303"/>
        <end position="410"/>
    </location>
</feature>
<organism evidence="2 3">
    <name type="scientific">Microlunatus endophyticus</name>
    <dbReference type="NCBI Taxonomy" id="1716077"/>
    <lineage>
        <taxon>Bacteria</taxon>
        <taxon>Bacillati</taxon>
        <taxon>Actinomycetota</taxon>
        <taxon>Actinomycetes</taxon>
        <taxon>Propionibacteriales</taxon>
        <taxon>Propionibacteriaceae</taxon>
        <taxon>Microlunatus</taxon>
    </lineage>
</organism>
<dbReference type="InterPro" id="IPR029068">
    <property type="entry name" value="Glyas_Bleomycin-R_OHBP_Dase"/>
</dbReference>
<evidence type="ECO:0000259" key="1">
    <source>
        <dbReference type="Pfam" id="PF18029"/>
    </source>
</evidence>
<comment type="caution">
    <text evidence="2">The sequence shown here is derived from an EMBL/GenBank/DDBJ whole genome shotgun (WGS) entry which is preliminary data.</text>
</comment>
<sequence length="415" mass="44198">MDRASAADATFAAAGGAGWRVIGDHAAAWFETGSYATGAALIARIAASIPAAELPEFDLRPRGLRVRVRPDPDRATTISATAAALGLRTDPAALAELGLVIQTGDAEDSGGRQGVRTFWRQVLAYRQSVGGGLADPLHRDPPVRFTRLDVPRPLRNRLHLDVGRPAAAVDAIRTAVGQQPHGPFQVALDDPDGNEVDLCPGGPLSTEPGTDDWQAMFSALAFYPAATGAAVQLLTEVAGIADAAGLPLSVDLRPDGVLIDSGKDQWETATGADPAFVALAMRIQQAAAELGLASDPAPYRFIQIGIDVADIPAAREFWRSVLGYRNDPRPWVTDIYDPRRLNPVIFFQDLDTSDADRVLQRNRLHLEVSIPAEQLDTLLATGLAAGGRRLDPGAVDVPRRGLADPEGNELWLLGY</sequence>
<protein>
    <recommendedName>
        <fullName evidence="1">Glyoxalase-like domain-containing protein</fullName>
    </recommendedName>
</protein>
<reference evidence="2" key="1">
    <citation type="journal article" date="2014" name="Int. J. Syst. Evol. Microbiol.">
        <title>Complete genome sequence of Corynebacterium casei LMG S-19264T (=DSM 44701T), isolated from a smear-ripened cheese.</title>
        <authorList>
            <consortium name="US DOE Joint Genome Institute (JGI-PGF)"/>
            <person name="Walter F."/>
            <person name="Albersmeier A."/>
            <person name="Kalinowski J."/>
            <person name="Ruckert C."/>
        </authorList>
    </citation>
    <scope>NUCLEOTIDE SEQUENCE</scope>
    <source>
        <strain evidence="2">CGMCC 4.7306</strain>
    </source>
</reference>
<dbReference type="Gene3D" id="3.10.180.10">
    <property type="entry name" value="2,3-Dihydroxybiphenyl 1,2-Dioxygenase, domain 1"/>
    <property type="match status" value="2"/>
</dbReference>
<dbReference type="PANTHER" id="PTHR35908:SF1">
    <property type="entry name" value="CONSERVED PROTEIN"/>
    <property type="match status" value="1"/>
</dbReference>
<dbReference type="Proteomes" id="UP000613840">
    <property type="component" value="Unassembled WGS sequence"/>
</dbReference>
<dbReference type="InterPro" id="IPR041581">
    <property type="entry name" value="Glyoxalase_6"/>
</dbReference>
<name>A0A917SA11_9ACTN</name>
<keyword evidence="3" id="KW-1185">Reference proteome</keyword>
<gene>
    <name evidence="2" type="ORF">GCM10011575_26660</name>
</gene>
<dbReference type="PANTHER" id="PTHR35908">
    <property type="entry name" value="HYPOTHETICAL FUSION PROTEIN"/>
    <property type="match status" value="1"/>
</dbReference>
<evidence type="ECO:0000313" key="3">
    <source>
        <dbReference type="Proteomes" id="UP000613840"/>
    </source>
</evidence>